<evidence type="ECO:0000313" key="6">
    <source>
        <dbReference type="Proteomes" id="UP000322899"/>
    </source>
</evidence>
<feature type="compositionally biased region" description="Low complexity" evidence="2">
    <location>
        <begin position="149"/>
        <end position="161"/>
    </location>
</feature>
<dbReference type="Proteomes" id="UP000325113">
    <property type="component" value="Unassembled WGS sequence"/>
</dbReference>
<evidence type="ECO:0000256" key="2">
    <source>
        <dbReference type="SAM" id="MobiDB-lite"/>
    </source>
</evidence>
<dbReference type="AlphaFoldDB" id="A0A5A8DLK5"/>
<dbReference type="OrthoDB" id="270720at2759"/>
<evidence type="ECO:0000313" key="5">
    <source>
        <dbReference type="EMBL" id="KAA0174831.1"/>
    </source>
</evidence>
<proteinExistence type="predicted"/>
<feature type="region of interest" description="Disordered" evidence="2">
    <location>
        <begin position="299"/>
        <end position="331"/>
    </location>
</feature>
<evidence type="ECO:0008006" key="9">
    <source>
        <dbReference type="Google" id="ProtNLM"/>
    </source>
</evidence>
<evidence type="ECO:0000313" key="8">
    <source>
        <dbReference type="Proteomes" id="UP000325113"/>
    </source>
</evidence>
<feature type="region of interest" description="Disordered" evidence="2">
    <location>
        <begin position="139"/>
        <end position="182"/>
    </location>
</feature>
<dbReference type="PANTHER" id="PTHR23084:SF263">
    <property type="entry name" value="MORN REPEAT-CONTAINING PROTEIN 1"/>
    <property type="match status" value="1"/>
</dbReference>
<accession>A0A5A8DLK5</accession>
<gene>
    <name evidence="5" type="ORF">FNF27_03726</name>
    <name evidence="3" type="ORF">FNF28_07224</name>
    <name evidence="4" type="ORF">FNF31_01642</name>
</gene>
<protein>
    <recommendedName>
        <fullName evidence="9">MORN repeat-containing protein 5</fullName>
    </recommendedName>
</protein>
<evidence type="ECO:0000313" key="7">
    <source>
        <dbReference type="Proteomes" id="UP000324907"/>
    </source>
</evidence>
<comment type="caution">
    <text evidence="4">The sequence shown here is derived from an EMBL/GenBank/DDBJ whole genome shotgun (WGS) entry which is preliminary data.</text>
</comment>
<sequence>MDLTATRRYSGSLQGTVRSGFGRYQYSTYFAYEGEFVNGKRHGRGRLLFGQDGKDGFLEGNWADGELSGPCVRSALPGLAASAAGDAGTPSQAAAVASGAAPTDPVHKAWRYSGAWHHGAPTQLCSAWSIVSGAWLPEPTAKEDDESGKGSAKPAAKSSAKSKGKATEPPAPSPTQLPDGAVLGAGWKGVAVADEAPLLPSTIDERASEWLHDAGVTSAVAAAAQAELTRRAMEQWSAGDRWAGHVEAVVWSRPGAALPDLQLVLAWEPEGRLAAAAAEIEAKASEARAAADKAIEDAEAALGSKKRPKPKKGEEEPRLARPKLRGDGLGCMPWQEPAGAETGRVAKISLASVASGEAVAFSLAGKQTLAHEVWLRPGEDGRAPLPSLALPAECPVGDLELVVEDCSALLWPSAQLMPRLALPIRVYE</sequence>
<keyword evidence="1" id="KW-0677">Repeat</keyword>
<evidence type="ECO:0000256" key="1">
    <source>
        <dbReference type="ARBA" id="ARBA00022737"/>
    </source>
</evidence>
<evidence type="ECO:0000313" key="4">
    <source>
        <dbReference type="EMBL" id="KAA0166029.1"/>
    </source>
</evidence>
<organism evidence="4 8">
    <name type="scientific">Cafeteria roenbergensis</name>
    <name type="common">Marine flagellate</name>
    <dbReference type="NCBI Taxonomy" id="33653"/>
    <lineage>
        <taxon>Eukaryota</taxon>
        <taxon>Sar</taxon>
        <taxon>Stramenopiles</taxon>
        <taxon>Bigyra</taxon>
        <taxon>Opalozoa</taxon>
        <taxon>Bicosoecida</taxon>
        <taxon>Cafeteriaceae</taxon>
        <taxon>Cafeteria</taxon>
    </lineage>
</organism>
<dbReference type="EMBL" id="VLTO01000019">
    <property type="protein sequence ID" value="KAA0174831.1"/>
    <property type="molecule type" value="Genomic_DNA"/>
</dbReference>
<dbReference type="Proteomes" id="UP000322899">
    <property type="component" value="Unassembled WGS sequence"/>
</dbReference>
<reference evidence="6 7" key="1">
    <citation type="submission" date="2019-07" db="EMBL/GenBank/DDBJ databases">
        <title>Genomes of Cafeteria roenbergensis.</title>
        <authorList>
            <person name="Fischer M.G."/>
            <person name="Hackl T."/>
            <person name="Roman M."/>
        </authorList>
    </citation>
    <scope>NUCLEOTIDE SEQUENCE [LARGE SCALE GENOMIC DNA]</scope>
    <source>
        <strain evidence="4 8">Cflag</strain>
        <strain evidence="5 6">E4-10P</strain>
        <strain evidence="3 7">RCC970-E3</strain>
    </source>
</reference>
<dbReference type="EMBL" id="VLTM01000010">
    <property type="protein sequence ID" value="KAA0166029.1"/>
    <property type="molecule type" value="Genomic_DNA"/>
</dbReference>
<dbReference type="EMBL" id="VLTL01000227">
    <property type="protein sequence ID" value="KAA0150675.1"/>
    <property type="molecule type" value="Genomic_DNA"/>
</dbReference>
<dbReference type="SUPFAM" id="SSF82185">
    <property type="entry name" value="Histone H3 K4-specific methyltransferase SET7/9 N-terminal domain"/>
    <property type="match status" value="1"/>
</dbReference>
<dbReference type="PANTHER" id="PTHR23084">
    <property type="entry name" value="PHOSPHATIDYLINOSITOL-4-PHOSPHATE 5-KINASE RELATED"/>
    <property type="match status" value="1"/>
</dbReference>
<evidence type="ECO:0000313" key="3">
    <source>
        <dbReference type="EMBL" id="KAA0150675.1"/>
    </source>
</evidence>
<dbReference type="SMART" id="SM00698">
    <property type="entry name" value="MORN"/>
    <property type="match status" value="2"/>
</dbReference>
<dbReference type="Gene3D" id="2.20.110.10">
    <property type="entry name" value="Histone H3 K4-specific methyltransferase SET7/9 N-terminal domain"/>
    <property type="match status" value="1"/>
</dbReference>
<name>A0A5A8DLK5_CAFRO</name>
<dbReference type="Pfam" id="PF02493">
    <property type="entry name" value="MORN"/>
    <property type="match status" value="2"/>
</dbReference>
<dbReference type="Proteomes" id="UP000324907">
    <property type="component" value="Unassembled WGS sequence"/>
</dbReference>
<dbReference type="InterPro" id="IPR003409">
    <property type="entry name" value="MORN"/>
</dbReference>